<dbReference type="PANTHER" id="PTHR36852">
    <property type="entry name" value="PROTEIN GVPL 2"/>
    <property type="match status" value="1"/>
</dbReference>
<dbReference type="EMBL" id="BAABAJ010000008">
    <property type="protein sequence ID" value="GAA3920072.1"/>
    <property type="molecule type" value="Genomic_DNA"/>
</dbReference>
<dbReference type="InterPro" id="IPR009430">
    <property type="entry name" value="GvpL/GvpF"/>
</dbReference>
<evidence type="ECO:0000313" key="5">
    <source>
        <dbReference type="Proteomes" id="UP001501000"/>
    </source>
</evidence>
<reference evidence="5" key="1">
    <citation type="journal article" date="2019" name="Int. J. Syst. Evol. Microbiol.">
        <title>The Global Catalogue of Microorganisms (GCM) 10K type strain sequencing project: providing services to taxonomists for standard genome sequencing and annotation.</title>
        <authorList>
            <consortium name="The Broad Institute Genomics Platform"/>
            <consortium name="The Broad Institute Genome Sequencing Center for Infectious Disease"/>
            <person name="Wu L."/>
            <person name="Ma J."/>
        </authorList>
    </citation>
    <scope>NUCLEOTIDE SEQUENCE [LARGE SCALE GENOMIC DNA]</scope>
    <source>
        <strain evidence="5">JCM 16956</strain>
    </source>
</reference>
<dbReference type="PANTHER" id="PTHR36852:SF1">
    <property type="entry name" value="PROTEIN GVPL 2"/>
    <property type="match status" value="1"/>
</dbReference>
<keyword evidence="5" id="KW-1185">Reference proteome</keyword>
<comment type="subcellular location">
    <subcellularLocation>
        <location evidence="2">Gas vesicle</location>
    </subcellularLocation>
</comment>
<dbReference type="Pfam" id="PF06386">
    <property type="entry name" value="GvpL_GvpF"/>
    <property type="match status" value="1"/>
</dbReference>
<gene>
    <name evidence="4" type="ORF">GCM10022244_31480</name>
</gene>
<dbReference type="RefSeq" id="WP_345282946.1">
    <property type="nucleotide sequence ID" value="NZ_BAABAJ010000008.1"/>
</dbReference>
<evidence type="ECO:0000256" key="3">
    <source>
        <dbReference type="ARBA" id="ARBA00035643"/>
    </source>
</evidence>
<comment type="caution">
    <text evidence="4">The sequence shown here is derived from an EMBL/GenBank/DDBJ whole genome shotgun (WGS) entry which is preliminary data.</text>
</comment>
<evidence type="ECO:0000256" key="2">
    <source>
        <dbReference type="ARBA" id="ARBA00035108"/>
    </source>
</evidence>
<comment type="similarity">
    <text evidence="3">Belongs to the gas vesicle GvpF/GvpL family.</text>
</comment>
<organism evidence="4 5">
    <name type="scientific">Streptomyces gulbargensis</name>
    <dbReference type="NCBI Taxonomy" id="364901"/>
    <lineage>
        <taxon>Bacteria</taxon>
        <taxon>Bacillati</taxon>
        <taxon>Actinomycetota</taxon>
        <taxon>Actinomycetes</taxon>
        <taxon>Kitasatosporales</taxon>
        <taxon>Streptomycetaceae</taxon>
        <taxon>Streptomyces</taxon>
    </lineage>
</organism>
<protein>
    <submittedName>
        <fullName evidence="4">GvpL/GvpF family gas vesicle protein</fullName>
    </submittedName>
</protein>
<sequence length="264" mass="28775">MNDENLWYVYAVVRSPGTVGPPAGDTLGGGLATVDHRGLTALAERVPAAEFDEAPLRERLEDLDWLARVARAHHGVVAEAGRHTTVVPLRLATVCRGEQGVRRLLEEGEDRLLEALDRLAGAREWGVKLYVDETAGPPAAEPAGSDRPERAGSGRDYLRRRLGQQRARQDADDAAARTARHLHEALARTAADTVLHPPQQARLSGVPGRNVLNAAYLVPEDREQRFRDALPPPDDLHTGLRVEVTGPWVPYSFTRTGPEEGTGP</sequence>
<dbReference type="Proteomes" id="UP001501000">
    <property type="component" value="Unassembled WGS sequence"/>
</dbReference>
<proteinExistence type="inferred from homology"/>
<name>A0ABP7MCB2_9ACTN</name>
<keyword evidence="1" id="KW-0304">Gas vesicle</keyword>
<evidence type="ECO:0000313" key="4">
    <source>
        <dbReference type="EMBL" id="GAA3920072.1"/>
    </source>
</evidence>
<evidence type="ECO:0000256" key="1">
    <source>
        <dbReference type="ARBA" id="ARBA00022987"/>
    </source>
</evidence>
<accession>A0ABP7MCB2</accession>